<dbReference type="InterPro" id="IPR050216">
    <property type="entry name" value="LRR_domain-containing"/>
</dbReference>
<dbReference type="SUPFAM" id="SSF52047">
    <property type="entry name" value="RNI-like"/>
    <property type="match status" value="1"/>
</dbReference>
<keyword evidence="5" id="KW-1185">Reference proteome</keyword>
<evidence type="ECO:0000259" key="3">
    <source>
        <dbReference type="Pfam" id="PF23598"/>
    </source>
</evidence>
<gene>
    <name evidence="4" type="ORF">OEA66_07785</name>
</gene>
<evidence type="ECO:0000313" key="5">
    <source>
        <dbReference type="Proteomes" id="UP001070176"/>
    </source>
</evidence>
<dbReference type="Proteomes" id="UP001070176">
    <property type="component" value="Unassembled WGS sequence"/>
</dbReference>
<evidence type="ECO:0000256" key="2">
    <source>
        <dbReference type="ARBA" id="ARBA00022737"/>
    </source>
</evidence>
<dbReference type="Pfam" id="PF23598">
    <property type="entry name" value="LRR_14"/>
    <property type="match status" value="2"/>
</dbReference>
<dbReference type="PANTHER" id="PTHR48051:SF1">
    <property type="entry name" value="RAS SUPPRESSOR PROTEIN 1"/>
    <property type="match status" value="1"/>
</dbReference>
<protein>
    <submittedName>
        <fullName evidence="4">Leucine-rich repeat domain-containing protein</fullName>
    </submittedName>
</protein>
<dbReference type="InterPro" id="IPR032675">
    <property type="entry name" value="LRR_dom_sf"/>
</dbReference>
<dbReference type="InterPro" id="IPR001611">
    <property type="entry name" value="Leu-rich_rpt"/>
</dbReference>
<dbReference type="PANTHER" id="PTHR48051">
    <property type="match status" value="1"/>
</dbReference>
<dbReference type="Gene3D" id="3.80.10.10">
    <property type="entry name" value="Ribonuclease Inhibitor"/>
    <property type="match status" value="2"/>
</dbReference>
<keyword evidence="2" id="KW-0677">Repeat</keyword>
<organism evidence="4 5">
    <name type="scientific">Chryseobacterium luquanense</name>
    <dbReference type="NCBI Taxonomy" id="2983766"/>
    <lineage>
        <taxon>Bacteria</taxon>
        <taxon>Pseudomonadati</taxon>
        <taxon>Bacteroidota</taxon>
        <taxon>Flavobacteriia</taxon>
        <taxon>Flavobacteriales</taxon>
        <taxon>Weeksellaceae</taxon>
        <taxon>Chryseobacterium group</taxon>
        <taxon>Chryseobacterium</taxon>
    </lineage>
</organism>
<keyword evidence="1" id="KW-0433">Leucine-rich repeat</keyword>
<evidence type="ECO:0000313" key="4">
    <source>
        <dbReference type="EMBL" id="MCX8532247.1"/>
    </source>
</evidence>
<dbReference type="SMART" id="SM00365">
    <property type="entry name" value="LRR_SD22"/>
    <property type="match status" value="4"/>
</dbReference>
<dbReference type="InterPro" id="IPR003591">
    <property type="entry name" value="Leu-rich_rpt_typical-subtyp"/>
</dbReference>
<name>A0ABT3Y294_9FLAO</name>
<feature type="domain" description="Disease resistance R13L4/SHOC-2-like LRR" evidence="3">
    <location>
        <begin position="68"/>
        <end position="192"/>
    </location>
</feature>
<dbReference type="Pfam" id="PF13855">
    <property type="entry name" value="LRR_8"/>
    <property type="match status" value="1"/>
</dbReference>
<comment type="caution">
    <text evidence="4">The sequence shown here is derived from an EMBL/GenBank/DDBJ whole genome shotgun (WGS) entry which is preliminary data.</text>
</comment>
<dbReference type="PROSITE" id="PS51450">
    <property type="entry name" value="LRR"/>
    <property type="match status" value="2"/>
</dbReference>
<accession>A0ABT3Y294</accession>
<evidence type="ECO:0000256" key="1">
    <source>
        <dbReference type="ARBA" id="ARBA00022614"/>
    </source>
</evidence>
<sequence>MKKFSFLSLYFLFNLSLAQYHESPKMPPPEKMDLSKESDRVLLREIDKIPDHIFSWNVKTLIISESDNLKSIPPKISNFKNLEKFVITGGHGITDFPKEFSSLDHLKVLNIHNMRSETMPLQIFNLKGLEELEFIRYSYFSFPKEIGKLKTLKKLMLTRGLDQRSRENVKSKELNLPSTIKNLVNLESFSCSANLMTALPEEIGSLSNLQDLSLSNNSLEKLPNSFSKLSELKTLNLHDNFFKVFPASIYGLENLKRLDIYKNKIESFPSGMSKMKSLTGLFINDNNISNEDLTEIYNLENLEVLDLRNNKITVFPAGIEKMKKLKTIYLKGNSVPNSEIDKVQMLLPNLRINMTN</sequence>
<dbReference type="EMBL" id="JAOVZV010000007">
    <property type="protein sequence ID" value="MCX8532247.1"/>
    <property type="molecule type" value="Genomic_DNA"/>
</dbReference>
<reference evidence="4" key="1">
    <citation type="submission" date="2022-10" db="EMBL/GenBank/DDBJ databases">
        <title>Chryseobacterium sp. nov., a novel bacterial species.</title>
        <authorList>
            <person name="Cao Y."/>
        </authorList>
    </citation>
    <scope>NUCLEOTIDE SEQUENCE</scope>
    <source>
        <strain evidence="4">KC 927</strain>
    </source>
</reference>
<proteinExistence type="predicted"/>
<dbReference type="InterPro" id="IPR055414">
    <property type="entry name" value="LRR_R13L4/SHOC2-like"/>
</dbReference>
<feature type="domain" description="Disease resistance R13L4/SHOC-2-like LRR" evidence="3">
    <location>
        <begin position="201"/>
        <end position="282"/>
    </location>
</feature>
<dbReference type="RefSeq" id="WP_267280832.1">
    <property type="nucleotide sequence ID" value="NZ_JAOVZV010000007.1"/>
</dbReference>
<dbReference type="SMART" id="SM00369">
    <property type="entry name" value="LRR_TYP"/>
    <property type="match status" value="5"/>
</dbReference>